<dbReference type="PANTHER" id="PTHR34220:SF9">
    <property type="entry name" value="SIGNAL TRANSDUCTION HISTIDINE KINASE INTERNAL REGION DOMAIN-CONTAINING PROTEIN"/>
    <property type="match status" value="1"/>
</dbReference>
<keyword evidence="4" id="KW-0418">Kinase</keyword>
<accession>A0ABR6Y8R5</accession>
<dbReference type="SUPFAM" id="SSF55874">
    <property type="entry name" value="ATPase domain of HSP90 chaperone/DNA topoisomerase II/histidine kinase"/>
    <property type="match status" value="1"/>
</dbReference>
<dbReference type="InterPro" id="IPR036890">
    <property type="entry name" value="HATPase_C_sf"/>
</dbReference>
<dbReference type="RefSeq" id="WP_186941025.1">
    <property type="nucleotide sequence ID" value="NZ_JACOGA010000004.1"/>
</dbReference>
<reference evidence="4 5" key="1">
    <citation type="submission" date="2020-08" db="EMBL/GenBank/DDBJ databases">
        <title>Novel species isolated from subtropical streams in China.</title>
        <authorList>
            <person name="Lu H."/>
        </authorList>
    </citation>
    <scope>NUCLEOTIDE SEQUENCE [LARGE SCALE GENOMIC DNA]</scope>
    <source>
        <strain evidence="4 5">LX15W</strain>
    </source>
</reference>
<dbReference type="InterPro" id="IPR010559">
    <property type="entry name" value="Sig_transdc_His_kin_internal"/>
</dbReference>
<keyword evidence="2" id="KW-1133">Transmembrane helix</keyword>
<evidence type="ECO:0000313" key="5">
    <source>
        <dbReference type="Proteomes" id="UP000624279"/>
    </source>
</evidence>
<evidence type="ECO:0000259" key="3">
    <source>
        <dbReference type="Pfam" id="PF06580"/>
    </source>
</evidence>
<evidence type="ECO:0000313" key="4">
    <source>
        <dbReference type="EMBL" id="MBC3872976.1"/>
    </source>
</evidence>
<dbReference type="EMBL" id="JACOGA010000004">
    <property type="protein sequence ID" value="MBC3872976.1"/>
    <property type="molecule type" value="Genomic_DNA"/>
</dbReference>
<organism evidence="4 5">
    <name type="scientific">Undibacterium flavidum</name>
    <dbReference type="NCBI Taxonomy" id="2762297"/>
    <lineage>
        <taxon>Bacteria</taxon>
        <taxon>Pseudomonadati</taxon>
        <taxon>Pseudomonadota</taxon>
        <taxon>Betaproteobacteria</taxon>
        <taxon>Burkholderiales</taxon>
        <taxon>Oxalobacteraceae</taxon>
        <taxon>Undibacterium</taxon>
    </lineage>
</organism>
<sequence length="401" mass="45089">MWKKISTWYQDWNEEMLNVLLHPEEAQKISIPWRRHFALRLTKLTSIERTQLHQFSVKYQGMAFWMAVLKLSAVFSMIGALLHFFRPKLDWWILVAVANLIGWAVAVSLIGIWFNYRRLSFRPVRFLSNAFLGVSLGLLGGTVLGAMLRGKDIWTSIVQDVPRVLMVAGIMGCIYALLVGIVAVWRNKNYEAITAQLELEAEREKNARQTSESQLRLLRAQIEPHFLFNTLGAVQQLAENGAPRAAELTANLIVFLRASMSEMRSEKITLAEEFHLIQAYLEVMKVRMGARLDFHLDLSTDLKAISIPSMMLLTLAENAIKHGIEPALRGGRIDIRAEKCGTDLLITVQDSGVGLSDTPNPGIGLQNVRDRLRLQYGAHAALSIFEAEQGGVIAEVSIPRC</sequence>
<dbReference type="InterPro" id="IPR014743">
    <property type="entry name" value="Cl-channel_core"/>
</dbReference>
<keyword evidence="4" id="KW-0808">Transferase</keyword>
<name>A0ABR6Y8R5_9BURK</name>
<protein>
    <submittedName>
        <fullName evidence="4">Histidine kinase</fullName>
    </submittedName>
</protein>
<keyword evidence="2" id="KW-0812">Transmembrane</keyword>
<dbReference type="Proteomes" id="UP000624279">
    <property type="component" value="Unassembled WGS sequence"/>
</dbReference>
<feature type="transmembrane region" description="Helical" evidence="2">
    <location>
        <begin position="63"/>
        <end position="85"/>
    </location>
</feature>
<dbReference type="Gene3D" id="3.30.565.10">
    <property type="entry name" value="Histidine kinase-like ATPase, C-terminal domain"/>
    <property type="match status" value="1"/>
</dbReference>
<feature type="domain" description="Signal transduction histidine kinase internal region" evidence="3">
    <location>
        <begin position="214"/>
        <end position="292"/>
    </location>
</feature>
<dbReference type="Pfam" id="PF06580">
    <property type="entry name" value="His_kinase"/>
    <property type="match status" value="1"/>
</dbReference>
<feature type="coiled-coil region" evidence="1">
    <location>
        <begin position="187"/>
        <end position="221"/>
    </location>
</feature>
<evidence type="ECO:0000256" key="1">
    <source>
        <dbReference type="SAM" id="Coils"/>
    </source>
</evidence>
<evidence type="ECO:0000256" key="2">
    <source>
        <dbReference type="SAM" id="Phobius"/>
    </source>
</evidence>
<proteinExistence type="predicted"/>
<feature type="transmembrane region" description="Helical" evidence="2">
    <location>
        <begin position="91"/>
        <end position="114"/>
    </location>
</feature>
<keyword evidence="5" id="KW-1185">Reference proteome</keyword>
<gene>
    <name evidence="4" type="ORF">H8K55_05210</name>
</gene>
<feature type="transmembrane region" description="Helical" evidence="2">
    <location>
        <begin position="126"/>
        <end position="144"/>
    </location>
</feature>
<dbReference type="SUPFAM" id="SSF81340">
    <property type="entry name" value="Clc chloride channel"/>
    <property type="match status" value="1"/>
</dbReference>
<keyword evidence="1" id="KW-0175">Coiled coil</keyword>
<feature type="transmembrane region" description="Helical" evidence="2">
    <location>
        <begin position="164"/>
        <end position="185"/>
    </location>
</feature>
<comment type="caution">
    <text evidence="4">The sequence shown here is derived from an EMBL/GenBank/DDBJ whole genome shotgun (WGS) entry which is preliminary data.</text>
</comment>
<dbReference type="GO" id="GO:0016301">
    <property type="term" value="F:kinase activity"/>
    <property type="evidence" value="ECO:0007669"/>
    <property type="project" value="UniProtKB-KW"/>
</dbReference>
<dbReference type="InterPro" id="IPR050640">
    <property type="entry name" value="Bact_2-comp_sensor_kinase"/>
</dbReference>
<keyword evidence="2" id="KW-0472">Membrane</keyword>
<dbReference type="PANTHER" id="PTHR34220">
    <property type="entry name" value="SENSOR HISTIDINE KINASE YPDA"/>
    <property type="match status" value="1"/>
</dbReference>